<sequence length="326" mass="38517">MVKLYIYKLFYLLQNPSSNLKKLSSHIMNDNILKEISLQNKYKDKIRKTFGYNIQNEKYKIENIAIEKEKSIFRVKISTIHSFNYINSKVKTKSSERLYFILILKKVNRLWTILDMCNKDMFPSTYDKLSKRYLFHNIKECLDLDYRLNFLERQLSSLNSFLIDYKRIIMTSNAPILFRGGIYNAKLASEYAQKHALNYNTKYKSFDNSGGDCTNFVSQCLHAGHIPITNSWRPYSTSWIRVIELYNYLIKNDIGVDITSKHPYKEGDIIQFYANNKGYFSHSGVITKALGYGEYLYCCHSYDKLNFPLSEIFPFIYDKIRVIQPK</sequence>
<dbReference type="InterPro" id="IPR024301">
    <property type="entry name" value="Amidase_6"/>
</dbReference>
<evidence type="ECO:0000313" key="2">
    <source>
        <dbReference type="EMBL" id="VYT84076.1"/>
    </source>
</evidence>
<reference evidence="2" key="1">
    <citation type="submission" date="2019-11" db="EMBL/GenBank/DDBJ databases">
        <authorList>
            <person name="Feng L."/>
        </authorList>
    </citation>
    <scope>NUCLEOTIDE SEQUENCE</scope>
    <source>
        <strain evidence="2">CParaputrificumLFYP93</strain>
    </source>
</reference>
<feature type="domain" description="Putative amidase" evidence="1">
    <location>
        <begin position="183"/>
        <end position="310"/>
    </location>
</feature>
<evidence type="ECO:0000259" key="1">
    <source>
        <dbReference type="Pfam" id="PF12671"/>
    </source>
</evidence>
<dbReference type="PANTHER" id="PTHR40032">
    <property type="entry name" value="EXPORTED PROTEIN-RELATED"/>
    <property type="match status" value="1"/>
</dbReference>
<dbReference type="AlphaFoldDB" id="A0A6N3A263"/>
<dbReference type="EMBL" id="CACRTV010000027">
    <property type="protein sequence ID" value="VYT84076.1"/>
    <property type="molecule type" value="Genomic_DNA"/>
</dbReference>
<dbReference type="RefSeq" id="WP_156559366.1">
    <property type="nucleotide sequence ID" value="NZ_CACRTV010000027.1"/>
</dbReference>
<gene>
    <name evidence="2" type="ORF">CPLFYP93_00734</name>
</gene>
<dbReference type="Pfam" id="PF12671">
    <property type="entry name" value="Amidase_6"/>
    <property type="match status" value="1"/>
</dbReference>
<dbReference type="PANTHER" id="PTHR40032:SF1">
    <property type="entry name" value="EXPORTED PROTEIN"/>
    <property type="match status" value="1"/>
</dbReference>
<protein>
    <submittedName>
        <fullName evidence="2">Amidase domain protein</fullName>
    </submittedName>
</protein>
<organism evidence="2">
    <name type="scientific">Clostridium paraputrificum</name>
    <dbReference type="NCBI Taxonomy" id="29363"/>
    <lineage>
        <taxon>Bacteria</taxon>
        <taxon>Bacillati</taxon>
        <taxon>Bacillota</taxon>
        <taxon>Clostridia</taxon>
        <taxon>Eubacteriales</taxon>
        <taxon>Clostridiaceae</taxon>
        <taxon>Clostridium</taxon>
    </lineage>
</organism>
<name>A0A6N3A263_9CLOT</name>
<proteinExistence type="predicted"/>
<accession>A0A6N3A263</accession>